<feature type="transmembrane region" description="Helical" evidence="3">
    <location>
        <begin position="23"/>
        <end position="45"/>
    </location>
</feature>
<protein>
    <recommendedName>
        <fullName evidence="8">OmpR/PhoB-type domain-containing protein</fullName>
    </recommendedName>
</protein>
<dbReference type="SMART" id="SM00862">
    <property type="entry name" value="Trans_reg_C"/>
    <property type="match status" value="1"/>
</dbReference>
<proteinExistence type="predicted"/>
<evidence type="ECO:0008006" key="8">
    <source>
        <dbReference type="Google" id="ProtNLM"/>
    </source>
</evidence>
<evidence type="ECO:0000256" key="3">
    <source>
        <dbReference type="SAM" id="Phobius"/>
    </source>
</evidence>
<dbReference type="eggNOG" id="COG1652">
    <property type="taxonomic scope" value="Bacteria"/>
</dbReference>
<dbReference type="InterPro" id="IPR051677">
    <property type="entry name" value="AfsR-DnrI-RedD_regulator"/>
</dbReference>
<evidence type="ECO:0000259" key="4">
    <source>
        <dbReference type="SMART" id="SM00862"/>
    </source>
</evidence>
<dbReference type="STRING" id="1449976.KALB_5178"/>
<dbReference type="GO" id="GO:0003677">
    <property type="term" value="F:DNA binding"/>
    <property type="evidence" value="ECO:0007669"/>
    <property type="project" value="UniProtKB-KW"/>
</dbReference>
<dbReference type="InterPro" id="IPR001867">
    <property type="entry name" value="OmpR/PhoB-type_DNA-bd"/>
</dbReference>
<dbReference type="GO" id="GO:0000160">
    <property type="term" value="P:phosphorelay signal transduction system"/>
    <property type="evidence" value="ECO:0007669"/>
    <property type="project" value="InterPro"/>
</dbReference>
<feature type="transmembrane region" description="Helical" evidence="3">
    <location>
        <begin position="312"/>
        <end position="333"/>
    </location>
</feature>
<dbReference type="SMART" id="SM01043">
    <property type="entry name" value="BTAD"/>
    <property type="match status" value="1"/>
</dbReference>
<dbReference type="PATRIC" id="fig|1449976.3.peg.5199"/>
<dbReference type="Pfam" id="PF00486">
    <property type="entry name" value="Trans_reg_C"/>
    <property type="match status" value="1"/>
</dbReference>
<reference evidence="6 7" key="1">
    <citation type="journal article" date="2014" name="BMC Genomics">
        <title>Complete genome sequence of producer of the glycopeptide antibiotic Aculeximycin Kutzneria albida DSM 43870T, a representative of minor genus of Pseudonocardiaceae.</title>
        <authorList>
            <person name="Rebets Y."/>
            <person name="Tokovenko B."/>
            <person name="Lushchyk I."/>
            <person name="Ruckert C."/>
            <person name="Zaburannyi N."/>
            <person name="Bechthold A."/>
            <person name="Kalinowski J."/>
            <person name="Luzhetskyy A."/>
        </authorList>
    </citation>
    <scope>NUCLEOTIDE SEQUENCE [LARGE SCALE GENOMIC DNA]</scope>
    <source>
        <strain evidence="6">DSM 43870</strain>
    </source>
</reference>
<dbReference type="HOGENOM" id="CLU_013188_0_0_11"/>
<organism evidence="6 7">
    <name type="scientific">Kutzneria albida DSM 43870</name>
    <dbReference type="NCBI Taxonomy" id="1449976"/>
    <lineage>
        <taxon>Bacteria</taxon>
        <taxon>Bacillati</taxon>
        <taxon>Actinomycetota</taxon>
        <taxon>Actinomycetes</taxon>
        <taxon>Pseudonocardiales</taxon>
        <taxon>Pseudonocardiaceae</taxon>
        <taxon>Kutzneria</taxon>
    </lineage>
</organism>
<dbReference type="InterPro" id="IPR005158">
    <property type="entry name" value="BTAD"/>
</dbReference>
<keyword evidence="3" id="KW-0812">Transmembrane</keyword>
<feature type="region of interest" description="Disordered" evidence="2">
    <location>
        <begin position="258"/>
        <end position="312"/>
    </location>
</feature>
<sequence length="874" mass="94472">MGRHTWSVVVAGFRFVGRVMRGLLAVIVLLALVAGLPWALVHLVGWPLPDHVPTWDEVQAMLLNPMSPQLLLNILAVLCWIVWALFVFDVARCTVDAACGITWPQVSPSGPLRGLATTLIGTIVLTLLGNRAPYTTPTTTMAALTSDLAPVVVTAPMTPGPAAHAPAADGAVVQQTTVVIDRAAPAPPGMVQVTEEVRLPHDGIYDSLSRVAERIYGPGGGSRWPELFQLNRGVPQPDGRTLSDPNLVRPGWRIIAYIPAPPDEHPPQIPPQPPPTTSTASTTPPTTPPTAPASTDHAGQHRSDRTPPGLDLATGAFVSGGLAAVVAAAMLTIRMQRRRRYRAGSGHRADLNQPIAPVVRALRIAHDHTPPTTTPAHSHPATPLSEASDSSPAPDDVREGHDLALDLAATHGLGLIGPGVPAVIRALLVHVLAQGHRGRRVQVLISQSDLDAILDHVDRLPGALTVLPSLRDALTEVETTLLTRARERLTDIEEDQRGGEPELVLIATLQDDTASRLLAILRTSSPVDVVCVLAGRWPHGTTAYVALDGLVTETTPSNCLTTGRLFTLPDADTDALLTLLHDAEEPADRHNQPAPPPSPAPRSATCTATLDRGVTRLTPADSPKTPMDDAATTRPLWLQVFGPIQLAMDHKRLGITPKARELLAYLALHPRGVRREKLVDDLWPDANPDRPYNNLHYTLSRLRADLGKTTDNQITDLVRHADGRYQLDPVIVHSDYQQLQNILAAPAAATQDRLRAARLYQGALAEDLARLWLDGPREAVHRDVLDLLSHLTDTETSIDAATLLPLLETARQIDPTNESVYRIIMRNHARLRQYDAIERTLALLTTNLAEIDRPPSKATLDLAAVLRHRDATVR</sequence>
<dbReference type="PANTHER" id="PTHR35807">
    <property type="entry name" value="TRANSCRIPTIONAL REGULATOR REDD-RELATED"/>
    <property type="match status" value="1"/>
</dbReference>
<keyword evidence="1" id="KW-0238">DNA-binding</keyword>
<dbReference type="InterPro" id="IPR016032">
    <property type="entry name" value="Sig_transdc_resp-reg_C-effctor"/>
</dbReference>
<keyword evidence="3" id="KW-1133">Transmembrane helix</keyword>
<feature type="compositionally biased region" description="Pro residues" evidence="2">
    <location>
        <begin position="267"/>
        <end position="276"/>
    </location>
</feature>
<evidence type="ECO:0000256" key="2">
    <source>
        <dbReference type="SAM" id="MobiDB-lite"/>
    </source>
</evidence>
<feature type="compositionally biased region" description="Low complexity" evidence="2">
    <location>
        <begin position="370"/>
        <end position="394"/>
    </location>
</feature>
<dbReference type="GO" id="GO:0006355">
    <property type="term" value="P:regulation of DNA-templated transcription"/>
    <property type="evidence" value="ECO:0007669"/>
    <property type="project" value="InterPro"/>
</dbReference>
<evidence type="ECO:0000256" key="1">
    <source>
        <dbReference type="ARBA" id="ARBA00023125"/>
    </source>
</evidence>
<evidence type="ECO:0000313" key="7">
    <source>
        <dbReference type="Proteomes" id="UP000019225"/>
    </source>
</evidence>
<gene>
    <name evidence="6" type="ORF">KALB_5178</name>
</gene>
<name>W5WCQ5_9PSEU</name>
<feature type="transmembrane region" description="Helical" evidence="3">
    <location>
        <begin position="70"/>
        <end position="91"/>
    </location>
</feature>
<accession>W5WCQ5</accession>
<dbReference type="eggNOG" id="COG3629">
    <property type="taxonomic scope" value="Bacteria"/>
</dbReference>
<dbReference type="InterPro" id="IPR036388">
    <property type="entry name" value="WH-like_DNA-bd_sf"/>
</dbReference>
<dbReference type="Gene3D" id="1.10.10.10">
    <property type="entry name" value="Winged helix-like DNA-binding domain superfamily/Winged helix DNA-binding domain"/>
    <property type="match status" value="1"/>
</dbReference>
<dbReference type="Proteomes" id="UP000019225">
    <property type="component" value="Chromosome"/>
</dbReference>
<feature type="domain" description="Bacterial transcriptional activator" evidence="5">
    <location>
        <begin position="734"/>
        <end position="867"/>
    </location>
</feature>
<dbReference type="AlphaFoldDB" id="W5WCQ5"/>
<keyword evidence="7" id="KW-1185">Reference proteome</keyword>
<evidence type="ECO:0000259" key="5">
    <source>
        <dbReference type="SMART" id="SM01043"/>
    </source>
</evidence>
<keyword evidence="3" id="KW-0472">Membrane</keyword>
<evidence type="ECO:0000313" key="6">
    <source>
        <dbReference type="EMBL" id="AHH98540.1"/>
    </source>
</evidence>
<feature type="region of interest" description="Disordered" evidence="2">
    <location>
        <begin position="368"/>
        <end position="398"/>
    </location>
</feature>
<dbReference type="EMBL" id="CP007155">
    <property type="protein sequence ID" value="AHH98540.1"/>
    <property type="molecule type" value="Genomic_DNA"/>
</dbReference>
<feature type="domain" description="OmpR/PhoB-type" evidence="4">
    <location>
        <begin position="650"/>
        <end position="727"/>
    </location>
</feature>
<feature type="region of interest" description="Disordered" evidence="2">
    <location>
        <begin position="586"/>
        <end position="605"/>
    </location>
</feature>
<dbReference type="KEGG" id="kal:KALB_5178"/>
<dbReference type="SUPFAM" id="SSF46894">
    <property type="entry name" value="C-terminal effector domain of the bipartite response regulators"/>
    <property type="match status" value="1"/>
</dbReference>